<dbReference type="InterPro" id="IPR038471">
    <property type="entry name" value="MecA_C_sf"/>
</dbReference>
<keyword evidence="4" id="KW-1185">Reference proteome</keyword>
<protein>
    <recommendedName>
        <fullName evidence="2">Adapter protein MecA</fullName>
    </recommendedName>
</protein>
<dbReference type="NCBIfam" id="NF002781">
    <property type="entry name" value="PRK02899.1"/>
    <property type="match status" value="1"/>
</dbReference>
<reference evidence="3" key="1">
    <citation type="submission" date="2022-08" db="EMBL/GenBank/DDBJ databases">
        <title>The genomic sequence of strain Paenibacillus sp. SCIV0701.</title>
        <authorList>
            <person name="Zhao H."/>
        </authorList>
    </citation>
    <scope>NUCLEOTIDE SEQUENCE</scope>
    <source>
        <strain evidence="3">SCIV0701</strain>
    </source>
</reference>
<dbReference type="Gene3D" id="3.30.70.1950">
    <property type="match status" value="1"/>
</dbReference>
<proteinExistence type="inferred from homology"/>
<dbReference type="PANTHER" id="PTHR39161:SF2">
    <property type="entry name" value="ADAPTER PROTEIN MECA 2"/>
    <property type="match status" value="1"/>
</dbReference>
<gene>
    <name evidence="2" type="primary">mecA</name>
    <name evidence="3" type="ORF">NQZ67_04030</name>
</gene>
<comment type="domain">
    <text evidence="2">The N-terminal domain probably binds unfolded/aggregated proteins; the C-terminal domain interacts with ClpC.</text>
</comment>
<name>A0A9X2S787_9BACL</name>
<comment type="subunit">
    <text evidence="2">Homodimer.</text>
</comment>
<evidence type="ECO:0000256" key="2">
    <source>
        <dbReference type="HAMAP-Rule" id="MF_01124"/>
    </source>
</evidence>
<organism evidence="3 4">
    <name type="scientific">Paenibacillus soyae</name>
    <dbReference type="NCBI Taxonomy" id="2969249"/>
    <lineage>
        <taxon>Bacteria</taxon>
        <taxon>Bacillati</taxon>
        <taxon>Bacillota</taxon>
        <taxon>Bacilli</taxon>
        <taxon>Bacillales</taxon>
        <taxon>Paenibacillaceae</taxon>
        <taxon>Paenibacillus</taxon>
    </lineage>
</organism>
<dbReference type="PANTHER" id="PTHR39161">
    <property type="entry name" value="ADAPTER PROTEIN MECA"/>
    <property type="match status" value="1"/>
</dbReference>
<comment type="similarity">
    <text evidence="1 2">Belongs to the MecA family.</text>
</comment>
<dbReference type="RefSeq" id="WP_257442987.1">
    <property type="nucleotide sequence ID" value="NZ_JANIPJ010000002.1"/>
</dbReference>
<dbReference type="HAMAP" id="MF_01124">
    <property type="entry name" value="MecA"/>
    <property type="match status" value="1"/>
</dbReference>
<dbReference type="Pfam" id="PF05389">
    <property type="entry name" value="MecA"/>
    <property type="match status" value="1"/>
</dbReference>
<evidence type="ECO:0000256" key="1">
    <source>
        <dbReference type="ARBA" id="ARBA00005397"/>
    </source>
</evidence>
<dbReference type="InterPro" id="IPR008681">
    <property type="entry name" value="Neg-reg_MecA"/>
</dbReference>
<accession>A0A9X2S787</accession>
<dbReference type="Proteomes" id="UP001141950">
    <property type="component" value="Unassembled WGS sequence"/>
</dbReference>
<dbReference type="PIRSF" id="PIRSF029008">
    <property type="entry name" value="MecA"/>
    <property type="match status" value="1"/>
</dbReference>
<sequence length="204" mass="23519">MKIERLSQDRIRIFLTFDDLLERGIQKDDMWREPPKLHELFLEMMEQAYTELGFDASGPLAVEVLAMPAQGMVIIVTRGKSNNAGDERSREEDELEDDIYDMEVTMEQSDVVMYAFRDFEDVISVSKQLIASRLTESGRLYSYNGRWILAIEPSQVDASKQQAVIALLAEYGEAISVTYAMLEEYGKVIMPEEAVRQVYNHFHF</sequence>
<dbReference type="GO" id="GO:0030674">
    <property type="term" value="F:protein-macromolecule adaptor activity"/>
    <property type="evidence" value="ECO:0007669"/>
    <property type="project" value="UniProtKB-UniRule"/>
</dbReference>
<evidence type="ECO:0000313" key="3">
    <source>
        <dbReference type="EMBL" id="MCR2803044.1"/>
    </source>
</evidence>
<comment type="function">
    <text evidence="2">Enables the recognition and targeting of unfolded and aggregated proteins to the ClpC protease or to other proteins involved in proteolysis.</text>
</comment>
<comment type="caution">
    <text evidence="3">The sequence shown here is derived from an EMBL/GenBank/DDBJ whole genome shotgun (WGS) entry which is preliminary data.</text>
</comment>
<evidence type="ECO:0000313" key="4">
    <source>
        <dbReference type="Proteomes" id="UP001141950"/>
    </source>
</evidence>
<dbReference type="EMBL" id="JANIPJ010000002">
    <property type="protein sequence ID" value="MCR2803044.1"/>
    <property type="molecule type" value="Genomic_DNA"/>
</dbReference>
<dbReference type="AlphaFoldDB" id="A0A9X2S787"/>